<dbReference type="AlphaFoldDB" id="A0AAD7I7G1"/>
<proteinExistence type="predicted"/>
<protein>
    <submittedName>
        <fullName evidence="1">Uncharacterized protein</fullName>
    </submittedName>
</protein>
<dbReference type="InterPro" id="IPR027417">
    <property type="entry name" value="P-loop_NTPase"/>
</dbReference>
<reference evidence="1" key="1">
    <citation type="submission" date="2023-03" db="EMBL/GenBank/DDBJ databases">
        <title>Massive genome expansion in bonnet fungi (Mycena s.s.) driven by repeated elements and novel gene families across ecological guilds.</title>
        <authorList>
            <consortium name="Lawrence Berkeley National Laboratory"/>
            <person name="Harder C.B."/>
            <person name="Miyauchi S."/>
            <person name="Viragh M."/>
            <person name="Kuo A."/>
            <person name="Thoen E."/>
            <person name="Andreopoulos B."/>
            <person name="Lu D."/>
            <person name="Skrede I."/>
            <person name="Drula E."/>
            <person name="Henrissat B."/>
            <person name="Morin E."/>
            <person name="Kohler A."/>
            <person name="Barry K."/>
            <person name="LaButti K."/>
            <person name="Morin E."/>
            <person name="Salamov A."/>
            <person name="Lipzen A."/>
            <person name="Mereny Z."/>
            <person name="Hegedus B."/>
            <person name="Baldrian P."/>
            <person name="Stursova M."/>
            <person name="Weitz H."/>
            <person name="Taylor A."/>
            <person name="Grigoriev I.V."/>
            <person name="Nagy L.G."/>
            <person name="Martin F."/>
            <person name="Kauserud H."/>
        </authorList>
    </citation>
    <scope>NUCLEOTIDE SEQUENCE</scope>
    <source>
        <strain evidence="1">CBHHK188m</strain>
    </source>
</reference>
<evidence type="ECO:0000313" key="2">
    <source>
        <dbReference type="Proteomes" id="UP001215280"/>
    </source>
</evidence>
<accession>A0AAD7I7G1</accession>
<dbReference type="Proteomes" id="UP001215280">
    <property type="component" value="Unassembled WGS sequence"/>
</dbReference>
<gene>
    <name evidence="1" type="ORF">DFH07DRAFT_927717</name>
</gene>
<dbReference type="EMBL" id="JARJLG010000147">
    <property type="protein sequence ID" value="KAJ7736764.1"/>
    <property type="molecule type" value="Genomic_DNA"/>
</dbReference>
<sequence>MDQDEAEYNVCLPDGRSPAIQSVRVRPSQNVAQLQTRLLQSEPFHSRIKLDAEPALYHPGTTFKYESAPLILLRNAKIWWHQTPHRPVPELQLLSTLYPGELDSTNIHFVLVTKNLLASHRRNASLKIYVGRPTLVKFLFETAKRLRFFSVRGTPGSGKTSLGSLLHDYILETVPDVRVTVTNTWKQSGSVTESFRASRLSGDDIENAMDVDDKIPHWIIMDEGQSTYSDAILWSTFLKTPPNNVIIVMLASHGNRGRNDVDIIGTLNNIQPHQRMGLLPTQNGDLGHRNIPGLYFRHEEYTELLALRQQHSELPELDSELATWVYEVSSGHVGAIESLLTCIKFVAKSTRSLVMSLAQFFQSFQSPEELLVECSRGNAFERGLSTKLDLQEETNTEATAFILQLLQTDPASSTFQVGLPNGAQQAHKLGWVAIEESEESTIRVAFPSLFHRSRLSFLLLGSKPLPAAIDAMSLRDFICAAVASFSSNAARRTGGPHSSPSIPEAQWQMELYQAAYKLTGGSGLWLSPEFGTGNLVAAIGRIDFFVMGSKHWGIELLRDGDRIPDHFSCFEPGGAYHNWLTQGQITEYVVVDFRSPTGPQPSKRFPSYAKLLHVTFSSDFRSYYISDNMLNPVKQGTLVA</sequence>
<keyword evidence="2" id="KW-1185">Reference proteome</keyword>
<dbReference type="SUPFAM" id="SSF52540">
    <property type="entry name" value="P-loop containing nucleoside triphosphate hydrolases"/>
    <property type="match status" value="1"/>
</dbReference>
<evidence type="ECO:0000313" key="1">
    <source>
        <dbReference type="EMBL" id="KAJ7736764.1"/>
    </source>
</evidence>
<name>A0AAD7I7G1_9AGAR</name>
<organism evidence="1 2">
    <name type="scientific">Mycena maculata</name>
    <dbReference type="NCBI Taxonomy" id="230809"/>
    <lineage>
        <taxon>Eukaryota</taxon>
        <taxon>Fungi</taxon>
        <taxon>Dikarya</taxon>
        <taxon>Basidiomycota</taxon>
        <taxon>Agaricomycotina</taxon>
        <taxon>Agaricomycetes</taxon>
        <taxon>Agaricomycetidae</taxon>
        <taxon>Agaricales</taxon>
        <taxon>Marasmiineae</taxon>
        <taxon>Mycenaceae</taxon>
        <taxon>Mycena</taxon>
    </lineage>
</organism>
<comment type="caution">
    <text evidence="1">The sequence shown here is derived from an EMBL/GenBank/DDBJ whole genome shotgun (WGS) entry which is preliminary data.</text>
</comment>